<reference evidence="8" key="3">
    <citation type="submission" date="2025-09" db="UniProtKB">
        <authorList>
            <consortium name="Ensembl"/>
        </authorList>
    </citation>
    <scope>IDENTIFICATION</scope>
</reference>
<dbReference type="PANTHER" id="PTHR24271">
    <property type="entry name" value="KALLIKREIN-RELATED"/>
    <property type="match status" value="1"/>
</dbReference>
<dbReference type="AlphaFoldDB" id="A0A452IDZ2"/>
<evidence type="ECO:0000256" key="5">
    <source>
        <dbReference type="ARBA" id="ARBA00023157"/>
    </source>
</evidence>
<evidence type="ECO:0000256" key="2">
    <source>
        <dbReference type="ARBA" id="ARBA00022729"/>
    </source>
</evidence>
<keyword evidence="3 6" id="KW-0378">Hydrolase</keyword>
<sequence>MQESTAAIMGLLFTLSASATIILLVIPIDSCVDIIGGYAVTPHSRPYMALIKGKEYCGGALIKENWVLTAAHCKIRSKVVLGAHSLSKKEKEQQTFKIARPISFPCFNNQTKENDIMLLQLQQRAKINRAVKTIKIPNTDTDPKPGTKCQVAGWGITKNQERTPSDILREVNITIIDRKICNDQNHYNYNPMITMNMVCAGDENGGKDSCDGDSGGPLICNGELKGITSFGRAKKCGTPQYPGVYARLTKKHLLWIKQTIGGDID</sequence>
<organism evidence="8 9">
    <name type="scientific">Gopherus agassizii</name>
    <name type="common">Agassiz's desert tortoise</name>
    <dbReference type="NCBI Taxonomy" id="38772"/>
    <lineage>
        <taxon>Eukaryota</taxon>
        <taxon>Metazoa</taxon>
        <taxon>Chordata</taxon>
        <taxon>Craniata</taxon>
        <taxon>Vertebrata</taxon>
        <taxon>Euteleostomi</taxon>
        <taxon>Archelosauria</taxon>
        <taxon>Testudinata</taxon>
        <taxon>Testudines</taxon>
        <taxon>Cryptodira</taxon>
        <taxon>Durocryptodira</taxon>
        <taxon>Testudinoidea</taxon>
        <taxon>Testudinidae</taxon>
        <taxon>Gopherus</taxon>
    </lineage>
</organism>
<reference evidence="8" key="2">
    <citation type="submission" date="2025-08" db="UniProtKB">
        <authorList>
            <consortium name="Ensembl"/>
        </authorList>
    </citation>
    <scope>IDENTIFICATION</scope>
</reference>
<dbReference type="Gene3D" id="2.40.10.10">
    <property type="entry name" value="Trypsin-like serine proteases"/>
    <property type="match status" value="2"/>
</dbReference>
<dbReference type="InterPro" id="IPR001254">
    <property type="entry name" value="Trypsin_dom"/>
</dbReference>
<dbReference type="PROSITE" id="PS50240">
    <property type="entry name" value="TRYPSIN_DOM"/>
    <property type="match status" value="1"/>
</dbReference>
<dbReference type="Pfam" id="PF00089">
    <property type="entry name" value="Trypsin"/>
    <property type="match status" value="1"/>
</dbReference>
<name>A0A452IDZ2_9SAUR</name>
<keyword evidence="9" id="KW-1185">Reference proteome</keyword>
<protein>
    <recommendedName>
        <fullName evidence="7">Peptidase S1 domain-containing protein</fullName>
    </recommendedName>
</protein>
<keyword evidence="4 6" id="KW-0720">Serine protease</keyword>
<dbReference type="InterPro" id="IPR033116">
    <property type="entry name" value="TRYPSIN_SER"/>
</dbReference>
<keyword evidence="5" id="KW-1015">Disulfide bond</keyword>
<evidence type="ECO:0000256" key="6">
    <source>
        <dbReference type="RuleBase" id="RU363034"/>
    </source>
</evidence>
<dbReference type="FunFam" id="2.40.10.10:FF:000120">
    <property type="entry name" value="Putative serine protease"/>
    <property type="match status" value="1"/>
</dbReference>
<dbReference type="PROSITE" id="PS00134">
    <property type="entry name" value="TRYPSIN_HIS"/>
    <property type="match status" value="1"/>
</dbReference>
<feature type="domain" description="Peptidase S1" evidence="7">
    <location>
        <begin position="34"/>
        <end position="261"/>
    </location>
</feature>
<evidence type="ECO:0000256" key="3">
    <source>
        <dbReference type="ARBA" id="ARBA00022801"/>
    </source>
</evidence>
<dbReference type="InterPro" id="IPR001314">
    <property type="entry name" value="Peptidase_S1A"/>
</dbReference>
<evidence type="ECO:0000313" key="9">
    <source>
        <dbReference type="Proteomes" id="UP000291020"/>
    </source>
</evidence>
<keyword evidence="2" id="KW-0732">Signal</keyword>
<dbReference type="Proteomes" id="UP000291020">
    <property type="component" value="Unassembled WGS sequence"/>
</dbReference>
<reference evidence="9" key="1">
    <citation type="journal article" date="2017" name="PLoS ONE">
        <title>The Agassiz's desert tortoise genome provides a resource for the conservation of a threatened species.</title>
        <authorList>
            <person name="Tollis M."/>
            <person name="DeNardo D.F."/>
            <person name="Cornelius J.A."/>
            <person name="Dolby G.A."/>
            <person name="Edwards T."/>
            <person name="Henen B.T."/>
            <person name="Karl A.E."/>
            <person name="Murphy R.W."/>
            <person name="Kusumi K."/>
        </authorList>
    </citation>
    <scope>NUCLEOTIDE SEQUENCE [LARGE SCALE GENOMIC DNA]</scope>
</reference>
<dbReference type="GO" id="GO:0006508">
    <property type="term" value="P:proteolysis"/>
    <property type="evidence" value="ECO:0007669"/>
    <property type="project" value="UniProtKB-KW"/>
</dbReference>
<dbReference type="GO" id="GO:0004252">
    <property type="term" value="F:serine-type endopeptidase activity"/>
    <property type="evidence" value="ECO:0007669"/>
    <property type="project" value="InterPro"/>
</dbReference>
<evidence type="ECO:0000313" key="8">
    <source>
        <dbReference type="Ensembl" id="ENSGAGP00000026108.1"/>
    </source>
</evidence>
<proteinExistence type="predicted"/>
<dbReference type="InterPro" id="IPR018114">
    <property type="entry name" value="TRYPSIN_HIS"/>
</dbReference>
<dbReference type="SMART" id="SM00020">
    <property type="entry name" value="Tryp_SPc"/>
    <property type="match status" value="1"/>
</dbReference>
<dbReference type="PANTHER" id="PTHR24271:SF69">
    <property type="entry name" value="GRANZYME A"/>
    <property type="match status" value="1"/>
</dbReference>
<dbReference type="InterPro" id="IPR043504">
    <property type="entry name" value="Peptidase_S1_PA_chymotrypsin"/>
</dbReference>
<evidence type="ECO:0000256" key="1">
    <source>
        <dbReference type="ARBA" id="ARBA00022670"/>
    </source>
</evidence>
<dbReference type="STRING" id="38772.ENSGAGP00000026108"/>
<dbReference type="SUPFAM" id="SSF50494">
    <property type="entry name" value="Trypsin-like serine proteases"/>
    <property type="match status" value="1"/>
</dbReference>
<accession>A0A452IDZ2</accession>
<keyword evidence="1 6" id="KW-0645">Protease</keyword>
<dbReference type="PROSITE" id="PS00135">
    <property type="entry name" value="TRYPSIN_SER"/>
    <property type="match status" value="1"/>
</dbReference>
<evidence type="ECO:0000256" key="4">
    <source>
        <dbReference type="ARBA" id="ARBA00022825"/>
    </source>
</evidence>
<dbReference type="CDD" id="cd00190">
    <property type="entry name" value="Tryp_SPc"/>
    <property type="match status" value="1"/>
</dbReference>
<dbReference type="InterPro" id="IPR009003">
    <property type="entry name" value="Peptidase_S1_PA"/>
</dbReference>
<dbReference type="PRINTS" id="PR00722">
    <property type="entry name" value="CHYMOTRYPSIN"/>
</dbReference>
<dbReference type="Ensembl" id="ENSGAGT00000029695.1">
    <property type="protein sequence ID" value="ENSGAGP00000026108.1"/>
    <property type="gene ID" value="ENSGAGG00000019075.1"/>
</dbReference>
<evidence type="ECO:0000259" key="7">
    <source>
        <dbReference type="PROSITE" id="PS50240"/>
    </source>
</evidence>